<feature type="signal peptide" evidence="1">
    <location>
        <begin position="1"/>
        <end position="20"/>
    </location>
</feature>
<sequence length="202" mass="21385">MKSFIALSLPLLALSAPTSQDNTSAPPAFGINKVISGGSGCPQGSIDINWTNNGILPIYFGNAFTASVGPSVTADQSRKNCQINIDIAYSPGYSYSVYSADYTGWAAIDSGVTGVVAAHYYFSGESTAGSTRLELQGPYNGKYVKSDNVAVSVWSPCGQQSLLNVNVEVALTPLGSYASGQLAVNKETGRFANQLYIRWRQC</sequence>
<dbReference type="Pfam" id="PF14273">
    <property type="entry name" value="DUF4360"/>
    <property type="match status" value="1"/>
</dbReference>
<keyword evidence="3" id="KW-1185">Reference proteome</keyword>
<dbReference type="PANTHER" id="PTHR38847">
    <property type="match status" value="1"/>
</dbReference>
<evidence type="ECO:0000313" key="3">
    <source>
        <dbReference type="Proteomes" id="UP000800036"/>
    </source>
</evidence>
<evidence type="ECO:0000313" key="2">
    <source>
        <dbReference type="EMBL" id="KAF1971559.1"/>
    </source>
</evidence>
<dbReference type="EMBL" id="ML976692">
    <property type="protein sequence ID" value="KAF1971559.1"/>
    <property type="molecule type" value="Genomic_DNA"/>
</dbReference>
<dbReference type="Proteomes" id="UP000800036">
    <property type="component" value="Unassembled WGS sequence"/>
</dbReference>
<gene>
    <name evidence="2" type="ORF">BU23DRAFT_509645</name>
</gene>
<evidence type="ECO:0000256" key="1">
    <source>
        <dbReference type="SAM" id="SignalP"/>
    </source>
</evidence>
<name>A0A6A5V5N0_9PLEO</name>
<keyword evidence="1" id="KW-0732">Signal</keyword>
<evidence type="ECO:0008006" key="4">
    <source>
        <dbReference type="Google" id="ProtNLM"/>
    </source>
</evidence>
<proteinExistence type="predicted"/>
<reference evidence="2" key="1">
    <citation type="journal article" date="2020" name="Stud. Mycol.">
        <title>101 Dothideomycetes genomes: a test case for predicting lifestyles and emergence of pathogens.</title>
        <authorList>
            <person name="Haridas S."/>
            <person name="Albert R."/>
            <person name="Binder M."/>
            <person name="Bloem J."/>
            <person name="Labutti K."/>
            <person name="Salamov A."/>
            <person name="Andreopoulos B."/>
            <person name="Baker S."/>
            <person name="Barry K."/>
            <person name="Bills G."/>
            <person name="Bluhm B."/>
            <person name="Cannon C."/>
            <person name="Castanera R."/>
            <person name="Culley D."/>
            <person name="Daum C."/>
            <person name="Ezra D."/>
            <person name="Gonzalez J."/>
            <person name="Henrissat B."/>
            <person name="Kuo A."/>
            <person name="Liang C."/>
            <person name="Lipzen A."/>
            <person name="Lutzoni F."/>
            <person name="Magnuson J."/>
            <person name="Mondo S."/>
            <person name="Nolan M."/>
            <person name="Ohm R."/>
            <person name="Pangilinan J."/>
            <person name="Park H.-J."/>
            <person name="Ramirez L."/>
            <person name="Alfaro M."/>
            <person name="Sun H."/>
            <person name="Tritt A."/>
            <person name="Yoshinaga Y."/>
            <person name="Zwiers L.-H."/>
            <person name="Turgeon B."/>
            <person name="Goodwin S."/>
            <person name="Spatafora J."/>
            <person name="Crous P."/>
            <person name="Grigoriev I."/>
        </authorList>
    </citation>
    <scope>NUCLEOTIDE SEQUENCE</scope>
    <source>
        <strain evidence="2">CBS 107.79</strain>
    </source>
</reference>
<accession>A0A6A5V5N0</accession>
<dbReference type="InterPro" id="IPR025649">
    <property type="entry name" value="DUF4360"/>
</dbReference>
<dbReference type="AlphaFoldDB" id="A0A6A5V5N0"/>
<dbReference type="PANTHER" id="PTHR38847:SF1">
    <property type="entry name" value="PSEUDOURIDINE SYNTHASE RSUA_RLUA-LIKE DOMAIN-CONTAINING PROTEIN"/>
    <property type="match status" value="1"/>
</dbReference>
<feature type="chain" id="PRO_5025462860" description="Secreted protein" evidence="1">
    <location>
        <begin position="21"/>
        <end position="202"/>
    </location>
</feature>
<organism evidence="2 3">
    <name type="scientific">Bimuria novae-zelandiae CBS 107.79</name>
    <dbReference type="NCBI Taxonomy" id="1447943"/>
    <lineage>
        <taxon>Eukaryota</taxon>
        <taxon>Fungi</taxon>
        <taxon>Dikarya</taxon>
        <taxon>Ascomycota</taxon>
        <taxon>Pezizomycotina</taxon>
        <taxon>Dothideomycetes</taxon>
        <taxon>Pleosporomycetidae</taxon>
        <taxon>Pleosporales</taxon>
        <taxon>Massarineae</taxon>
        <taxon>Didymosphaeriaceae</taxon>
        <taxon>Bimuria</taxon>
    </lineage>
</organism>
<protein>
    <recommendedName>
        <fullName evidence="4">Secreted protein</fullName>
    </recommendedName>
</protein>
<dbReference type="OrthoDB" id="152248at2759"/>